<dbReference type="EMBL" id="LT719092">
    <property type="protein sequence ID" value="SJK84422.1"/>
    <property type="molecule type" value="Genomic_DNA"/>
</dbReference>
<gene>
    <name evidence="13" type="ORF">CPM_0545</name>
    <name evidence="12" type="ORF">CSP5_0573</name>
</gene>
<evidence type="ECO:0000256" key="3">
    <source>
        <dbReference type="ARBA" id="ARBA00022598"/>
    </source>
</evidence>
<dbReference type="InterPro" id="IPR054562">
    <property type="entry name" value="LysX/ArgX_preATP_grasp"/>
</dbReference>
<dbReference type="PROSITE" id="PS50975">
    <property type="entry name" value="ATP_GRASP"/>
    <property type="match status" value="1"/>
</dbReference>
<dbReference type="NCBIfam" id="TIGR02144">
    <property type="entry name" value="LysX_arch"/>
    <property type="match status" value="1"/>
</dbReference>
<dbReference type="Proteomes" id="UP000187822">
    <property type="component" value="Chromosome I"/>
</dbReference>
<dbReference type="Gene3D" id="3.30.470.20">
    <property type="entry name" value="ATP-grasp fold, B domain"/>
    <property type="match status" value="1"/>
</dbReference>
<evidence type="ECO:0000313" key="15">
    <source>
        <dbReference type="Proteomes" id="UP000195607"/>
    </source>
</evidence>
<keyword evidence="5" id="KW-0479">Metal-binding</keyword>
<keyword evidence="7 10" id="KW-0067">ATP-binding</keyword>
<comment type="similarity">
    <text evidence="2">Belongs to the RimK family. LysX subfamily.</text>
</comment>
<dbReference type="InterPro" id="IPR013815">
    <property type="entry name" value="ATP_grasp_subdomain_1"/>
</dbReference>
<dbReference type="EMBL" id="LT671858">
    <property type="protein sequence ID" value="SIM47733.1"/>
    <property type="molecule type" value="Genomic_DNA"/>
</dbReference>
<evidence type="ECO:0000256" key="6">
    <source>
        <dbReference type="ARBA" id="ARBA00022741"/>
    </source>
</evidence>
<dbReference type="OrthoDB" id="33241at2157"/>
<organism evidence="12 15">
    <name type="scientific">Cuniculiplasma divulgatum</name>
    <dbReference type="NCBI Taxonomy" id="1673428"/>
    <lineage>
        <taxon>Archaea</taxon>
        <taxon>Methanobacteriati</taxon>
        <taxon>Thermoplasmatota</taxon>
        <taxon>Thermoplasmata</taxon>
        <taxon>Thermoplasmatales</taxon>
        <taxon>Cuniculiplasmataceae</taxon>
        <taxon>Cuniculiplasma</taxon>
    </lineage>
</organism>
<dbReference type="SUPFAM" id="SSF56059">
    <property type="entry name" value="Glutathione synthetase ATP-binding domain-like"/>
    <property type="match status" value="1"/>
</dbReference>
<evidence type="ECO:0000256" key="2">
    <source>
        <dbReference type="ARBA" id="ARBA00006239"/>
    </source>
</evidence>
<dbReference type="Pfam" id="PF08443">
    <property type="entry name" value="RimK"/>
    <property type="match status" value="1"/>
</dbReference>
<keyword evidence="3 12" id="KW-0436">Ligase</keyword>
<dbReference type="AlphaFoldDB" id="A0A1N5TGX3"/>
<dbReference type="InterPro" id="IPR004666">
    <property type="entry name" value="Rp_bS6_RimK/Lys_biosynth_LsyX"/>
</dbReference>
<dbReference type="RefSeq" id="WP_077075993.1">
    <property type="nucleotide sequence ID" value="NZ_LT671858.1"/>
</dbReference>
<dbReference type="PANTHER" id="PTHR21621">
    <property type="entry name" value="RIBOSOMAL PROTEIN S6 MODIFICATION PROTEIN"/>
    <property type="match status" value="1"/>
</dbReference>
<dbReference type="Pfam" id="PF22626">
    <property type="entry name" value="LysX_preATP_grasp"/>
    <property type="match status" value="1"/>
</dbReference>
<evidence type="ECO:0000259" key="11">
    <source>
        <dbReference type="PROSITE" id="PS50975"/>
    </source>
</evidence>
<dbReference type="GO" id="GO:0005524">
    <property type="term" value="F:ATP binding"/>
    <property type="evidence" value="ECO:0007669"/>
    <property type="project" value="UniProtKB-UniRule"/>
</dbReference>
<dbReference type="GO" id="GO:0043774">
    <property type="term" value="F:coenzyme F420-2 alpha-glutamyl ligase activity"/>
    <property type="evidence" value="ECO:0007669"/>
    <property type="project" value="TreeGrafter"/>
</dbReference>
<comment type="pathway">
    <text evidence="9">Amino-acid biosynthesis.</text>
</comment>
<dbReference type="Gene3D" id="3.40.50.20">
    <property type="match status" value="1"/>
</dbReference>
<evidence type="ECO:0000256" key="5">
    <source>
        <dbReference type="ARBA" id="ARBA00022723"/>
    </source>
</evidence>
<dbReference type="InterPro" id="IPR011761">
    <property type="entry name" value="ATP-grasp"/>
</dbReference>
<accession>A0A1N5TGX3</accession>
<evidence type="ECO:0000256" key="4">
    <source>
        <dbReference type="ARBA" id="ARBA00022605"/>
    </source>
</evidence>
<dbReference type="GO" id="GO:0005737">
    <property type="term" value="C:cytoplasm"/>
    <property type="evidence" value="ECO:0007669"/>
    <property type="project" value="TreeGrafter"/>
</dbReference>
<evidence type="ECO:0000256" key="9">
    <source>
        <dbReference type="ARBA" id="ARBA00029440"/>
    </source>
</evidence>
<dbReference type="SUPFAM" id="SSF52440">
    <property type="entry name" value="PreATP-grasp domain"/>
    <property type="match status" value="1"/>
</dbReference>
<keyword evidence="14" id="KW-1185">Reference proteome</keyword>
<dbReference type="NCBIfam" id="TIGR00768">
    <property type="entry name" value="rimK_fam"/>
    <property type="match status" value="1"/>
</dbReference>
<keyword evidence="8" id="KW-0460">Magnesium</keyword>
<evidence type="ECO:0000256" key="8">
    <source>
        <dbReference type="ARBA" id="ARBA00022842"/>
    </source>
</evidence>
<reference evidence="13" key="3">
    <citation type="submission" date="2016-06" db="EMBL/GenBank/DDBJ databases">
        <authorList>
            <person name="Olsen C.W."/>
            <person name="Carey S."/>
            <person name="Hinshaw L."/>
            <person name="Karasin A.I."/>
        </authorList>
    </citation>
    <scope>NUCLEOTIDE SEQUENCE [LARGE SCALE GENOMIC DNA]</scope>
    <source>
        <strain evidence="13">PM4</strain>
    </source>
</reference>
<evidence type="ECO:0000313" key="14">
    <source>
        <dbReference type="Proteomes" id="UP000187822"/>
    </source>
</evidence>
<dbReference type="GeneID" id="41587867"/>
<dbReference type="GO" id="GO:0009085">
    <property type="term" value="P:lysine biosynthetic process"/>
    <property type="evidence" value="ECO:0007669"/>
    <property type="project" value="InterPro"/>
</dbReference>
<dbReference type="InterPro" id="IPR013651">
    <property type="entry name" value="ATP-grasp_RimK-type"/>
</dbReference>
<sequence>MNISMIYDTVRWEEKAIFRAANRKGIELKMLNVKDIDMDFDKPLPDYYGNITLQRCTSYYRGLHSTAFLEYKKQSVLNDLKTIINAGNKMLTSLALISNGVPSPLTSVSTSYETAMKQFSEKFQGRAVLKPVIGSWGRMIALMNNPESAMALLEDREYMYPLYSIFYLQEYVKRPPRDIRIFVIGDRVVCGMYRYQPEGDWRTNAAIGGRAEKCEITTELEKISLKAARSVGNGILGVDIMESERGYLVHEVNSTSEFKTIASTTQIDIPGDILDYLLEVSK</sequence>
<dbReference type="Gene3D" id="3.30.1490.20">
    <property type="entry name" value="ATP-grasp fold, A domain"/>
    <property type="match status" value="1"/>
</dbReference>
<reference evidence="12 15" key="1">
    <citation type="submission" date="2016-04" db="EMBL/GenBank/DDBJ databases">
        <authorList>
            <person name="Evans L.H."/>
            <person name="Alamgir A."/>
            <person name="Owens N."/>
            <person name="Weber N.D."/>
            <person name="Virtaneva K."/>
            <person name="Barbian K."/>
            <person name="Babar A."/>
            <person name="Rosenke K."/>
        </authorList>
    </citation>
    <scope>NUCLEOTIDE SEQUENCE [LARGE SCALE GENOMIC DNA]</scope>
    <source>
        <strain evidence="12">S5</strain>
        <strain evidence="15">S5(T) (JCM 30642 \VKM B-2941)</strain>
    </source>
</reference>
<name>A0A1N5TGX3_9ARCH</name>
<dbReference type="FunFam" id="3.30.470.20:FF:000058">
    <property type="entry name" value="Alpha-aminoadipate--LysW ligase LysX protein"/>
    <property type="match status" value="1"/>
</dbReference>
<proteinExistence type="inferred from homology"/>
<dbReference type="STRING" id="1673428.CPM_0545"/>
<dbReference type="Proteomes" id="UP000195607">
    <property type="component" value="Chromosome I"/>
</dbReference>
<keyword evidence="4" id="KW-0028">Amino-acid biosynthesis</keyword>
<dbReference type="PANTHER" id="PTHR21621:SF2">
    <property type="entry name" value="COENZYME GAMMA-F420-2:ALPHA-L-GLUTAMATE LIGASE"/>
    <property type="match status" value="1"/>
</dbReference>
<protein>
    <submittedName>
        <fullName evidence="12">Alpha-aminoadipate--LysW ligase LysX</fullName>
    </submittedName>
</protein>
<dbReference type="KEGG" id="cdiv:CPM_0545"/>
<reference evidence="14" key="2">
    <citation type="submission" date="2016-06" db="EMBL/GenBank/DDBJ databases">
        <authorList>
            <person name="Toshchakov V.S."/>
        </authorList>
    </citation>
    <scope>NUCLEOTIDE SEQUENCE [LARGE SCALE GENOMIC DNA]</scope>
    <source>
        <strain>PM4 (JCM 30641</strain>
        <strain evidence="14">\VKM B-2940)</strain>
    </source>
</reference>
<evidence type="ECO:0000256" key="10">
    <source>
        <dbReference type="PROSITE-ProRule" id="PRU00409"/>
    </source>
</evidence>
<evidence type="ECO:0000256" key="7">
    <source>
        <dbReference type="ARBA" id="ARBA00022840"/>
    </source>
</evidence>
<evidence type="ECO:0000313" key="13">
    <source>
        <dbReference type="EMBL" id="SJK84422.1"/>
    </source>
</evidence>
<feature type="domain" description="ATP-grasp" evidence="11">
    <location>
        <begin position="93"/>
        <end position="278"/>
    </location>
</feature>
<comment type="cofactor">
    <cofactor evidence="1">
        <name>Mg(2+)</name>
        <dbReference type="ChEBI" id="CHEBI:18420"/>
    </cofactor>
</comment>
<evidence type="ECO:0000313" key="12">
    <source>
        <dbReference type="EMBL" id="SIM47733.1"/>
    </source>
</evidence>
<dbReference type="GO" id="GO:0046872">
    <property type="term" value="F:metal ion binding"/>
    <property type="evidence" value="ECO:0007669"/>
    <property type="project" value="UniProtKB-KW"/>
</dbReference>
<dbReference type="InterPro" id="IPR011870">
    <property type="entry name" value="LysX_arch"/>
</dbReference>
<evidence type="ECO:0000256" key="1">
    <source>
        <dbReference type="ARBA" id="ARBA00001946"/>
    </source>
</evidence>
<dbReference type="InterPro" id="IPR016185">
    <property type="entry name" value="PreATP-grasp_dom_sf"/>
</dbReference>
<keyword evidence="6 10" id="KW-0547">Nucleotide-binding</keyword>